<gene>
    <name evidence="8" type="ORF">A3Q56_02333</name>
</gene>
<reference evidence="8 9" key="1">
    <citation type="submission" date="2016-04" db="EMBL/GenBank/DDBJ databases">
        <title>The genome of Intoshia linei affirms orthonectids as highly simplified spiralians.</title>
        <authorList>
            <person name="Mikhailov K.V."/>
            <person name="Slusarev G.S."/>
            <person name="Nikitin M.A."/>
            <person name="Logacheva M.D."/>
            <person name="Penin A."/>
            <person name="Aleoshin V."/>
            <person name="Panchin Y.V."/>
        </authorList>
    </citation>
    <scope>NUCLEOTIDE SEQUENCE [LARGE SCALE GENOMIC DNA]</scope>
    <source>
        <strain evidence="8">Intl2013</strain>
        <tissue evidence="8">Whole animal</tissue>
    </source>
</reference>
<accession>A0A177B8F4</accession>
<dbReference type="SMART" id="SM00389">
    <property type="entry name" value="HOX"/>
    <property type="match status" value="1"/>
</dbReference>
<keyword evidence="2 5" id="KW-0238">DNA-binding</keyword>
<comment type="caution">
    <text evidence="8">The sequence shown here is derived from an EMBL/GenBank/DDBJ whole genome shotgun (WGS) entry which is preliminary data.</text>
</comment>
<dbReference type="OrthoDB" id="6159439at2759"/>
<keyword evidence="4 5" id="KW-0539">Nucleus</keyword>
<sequence length="410" mass="47859">MQEIQNDTKPVFGDFENKEIKKTTKLFCPRPCSLFDMTPPPSTDNSNDSLYEFEKNLKYTEDASNDSVISSEYNSSSDKLCPKKHRTRAKWTREQLYYMETSFTENPFPKKKERDLLSDRISVPKDKLRNWFQNKRARERNKLKKVEGTTDEKKLKMDEDVNEYDKYFEKIRNRDISTQSKEQVFPKLALLNNPGPISSESNSHFYDGQVDRSVESKVNMNTFNYNYEEYPKTQRPTGESRLRQLLDQEIGSNLVNCSTFSNFDPTAKFSNYTSQQMYNHNLKRTLSLPISGNISYFNDNGSYLTQMNKNETSDGTTVFMHHSNSNYFKNENLCHSNPSFNSNMCQTYSYQNPMINLYNLHSVSLDKNFPKMGSYPCNYATLPQIDNFDARQNQNIQDIRPDICSCSISN</sequence>
<dbReference type="GO" id="GO:0000981">
    <property type="term" value="F:DNA-binding transcription factor activity, RNA polymerase II-specific"/>
    <property type="evidence" value="ECO:0007669"/>
    <property type="project" value="InterPro"/>
</dbReference>
<evidence type="ECO:0000259" key="7">
    <source>
        <dbReference type="PROSITE" id="PS50071"/>
    </source>
</evidence>
<evidence type="ECO:0000256" key="4">
    <source>
        <dbReference type="ARBA" id="ARBA00023242"/>
    </source>
</evidence>
<dbReference type="InterPro" id="IPR001356">
    <property type="entry name" value="HD"/>
</dbReference>
<organism evidence="8 9">
    <name type="scientific">Intoshia linei</name>
    <dbReference type="NCBI Taxonomy" id="1819745"/>
    <lineage>
        <taxon>Eukaryota</taxon>
        <taxon>Metazoa</taxon>
        <taxon>Spiralia</taxon>
        <taxon>Lophotrochozoa</taxon>
        <taxon>Mesozoa</taxon>
        <taxon>Orthonectida</taxon>
        <taxon>Rhopaluridae</taxon>
        <taxon>Intoshia</taxon>
    </lineage>
</organism>
<dbReference type="Pfam" id="PF00046">
    <property type="entry name" value="Homeodomain"/>
    <property type="match status" value="1"/>
</dbReference>
<evidence type="ECO:0000256" key="2">
    <source>
        <dbReference type="ARBA" id="ARBA00023125"/>
    </source>
</evidence>
<evidence type="ECO:0000256" key="6">
    <source>
        <dbReference type="RuleBase" id="RU000682"/>
    </source>
</evidence>
<dbReference type="AlphaFoldDB" id="A0A177B8F4"/>
<dbReference type="Proteomes" id="UP000078046">
    <property type="component" value="Unassembled WGS sequence"/>
</dbReference>
<dbReference type="Gene3D" id="1.10.10.60">
    <property type="entry name" value="Homeodomain-like"/>
    <property type="match status" value="1"/>
</dbReference>
<evidence type="ECO:0000256" key="5">
    <source>
        <dbReference type="PROSITE-ProRule" id="PRU00108"/>
    </source>
</evidence>
<protein>
    <recommendedName>
        <fullName evidence="7">Homeobox domain-containing protein</fullName>
    </recommendedName>
</protein>
<feature type="domain" description="Homeobox" evidence="7">
    <location>
        <begin position="82"/>
        <end position="142"/>
    </location>
</feature>
<dbReference type="PROSITE" id="PS50071">
    <property type="entry name" value="HOMEOBOX_2"/>
    <property type="match status" value="1"/>
</dbReference>
<name>A0A177B8F4_9BILA</name>
<evidence type="ECO:0000256" key="3">
    <source>
        <dbReference type="ARBA" id="ARBA00023155"/>
    </source>
</evidence>
<dbReference type="GO" id="GO:0005634">
    <property type="term" value="C:nucleus"/>
    <property type="evidence" value="ECO:0007669"/>
    <property type="project" value="UniProtKB-SubCell"/>
</dbReference>
<dbReference type="PANTHER" id="PTHR24323">
    <property type="entry name" value="CEH-10 HOMEODOMAIN-CONTAINING HOMOLOG"/>
    <property type="match status" value="1"/>
</dbReference>
<evidence type="ECO:0000313" key="9">
    <source>
        <dbReference type="Proteomes" id="UP000078046"/>
    </source>
</evidence>
<dbReference type="InterPro" id="IPR009057">
    <property type="entry name" value="Homeodomain-like_sf"/>
</dbReference>
<dbReference type="CDD" id="cd00086">
    <property type="entry name" value="homeodomain"/>
    <property type="match status" value="1"/>
</dbReference>
<feature type="DNA-binding region" description="Homeobox" evidence="5">
    <location>
        <begin position="84"/>
        <end position="143"/>
    </location>
</feature>
<evidence type="ECO:0000313" key="8">
    <source>
        <dbReference type="EMBL" id="OAF69942.1"/>
    </source>
</evidence>
<keyword evidence="9" id="KW-1185">Reference proteome</keyword>
<comment type="subcellular location">
    <subcellularLocation>
        <location evidence="1 5 6">Nucleus</location>
    </subcellularLocation>
</comment>
<dbReference type="SUPFAM" id="SSF46689">
    <property type="entry name" value="Homeodomain-like"/>
    <property type="match status" value="1"/>
</dbReference>
<dbReference type="InterPro" id="IPR051775">
    <property type="entry name" value="Homeobox_domain"/>
</dbReference>
<dbReference type="GO" id="GO:0000976">
    <property type="term" value="F:transcription cis-regulatory region binding"/>
    <property type="evidence" value="ECO:0007669"/>
    <property type="project" value="TreeGrafter"/>
</dbReference>
<proteinExistence type="predicted"/>
<dbReference type="InterPro" id="IPR017970">
    <property type="entry name" value="Homeobox_CS"/>
</dbReference>
<dbReference type="PANTHER" id="PTHR24323:SF7">
    <property type="entry name" value="HOMEOBOX DOMAIN-CONTAINING PROTEIN"/>
    <property type="match status" value="1"/>
</dbReference>
<evidence type="ECO:0000256" key="1">
    <source>
        <dbReference type="ARBA" id="ARBA00004123"/>
    </source>
</evidence>
<dbReference type="EMBL" id="LWCA01000208">
    <property type="protein sequence ID" value="OAF69942.1"/>
    <property type="molecule type" value="Genomic_DNA"/>
</dbReference>
<dbReference type="PROSITE" id="PS00027">
    <property type="entry name" value="HOMEOBOX_1"/>
    <property type="match status" value="1"/>
</dbReference>
<keyword evidence="3 5" id="KW-0371">Homeobox</keyword>